<feature type="region of interest" description="Disordered" evidence="1">
    <location>
        <begin position="1"/>
        <end position="55"/>
    </location>
</feature>
<dbReference type="AlphaFoldDB" id="A0AAD4MYY4"/>
<organism evidence="2 3">
    <name type="scientific">Ditylenchus destructor</name>
    <dbReference type="NCBI Taxonomy" id="166010"/>
    <lineage>
        <taxon>Eukaryota</taxon>
        <taxon>Metazoa</taxon>
        <taxon>Ecdysozoa</taxon>
        <taxon>Nematoda</taxon>
        <taxon>Chromadorea</taxon>
        <taxon>Rhabditida</taxon>
        <taxon>Tylenchina</taxon>
        <taxon>Tylenchomorpha</taxon>
        <taxon>Sphaerularioidea</taxon>
        <taxon>Anguinidae</taxon>
        <taxon>Anguininae</taxon>
        <taxon>Ditylenchus</taxon>
    </lineage>
</organism>
<dbReference type="InterPro" id="IPR029021">
    <property type="entry name" value="Prot-tyrosine_phosphatase-like"/>
</dbReference>
<evidence type="ECO:0000313" key="3">
    <source>
        <dbReference type="Proteomes" id="UP001201812"/>
    </source>
</evidence>
<dbReference type="Gene3D" id="3.90.190.10">
    <property type="entry name" value="Protein tyrosine phosphatase superfamily"/>
    <property type="match status" value="1"/>
</dbReference>
<comment type="caution">
    <text evidence="2">The sequence shown here is derived from an EMBL/GenBank/DDBJ whole genome shotgun (WGS) entry which is preliminary data.</text>
</comment>
<feature type="compositionally biased region" description="Low complexity" evidence="1">
    <location>
        <begin position="1"/>
        <end position="12"/>
    </location>
</feature>
<keyword evidence="3" id="KW-1185">Reference proteome</keyword>
<accession>A0AAD4MYY4</accession>
<protein>
    <submittedName>
        <fullName evidence="2">Uncharacterized protein</fullName>
    </submittedName>
</protein>
<proteinExistence type="predicted"/>
<dbReference type="Proteomes" id="UP001201812">
    <property type="component" value="Unassembled WGS sequence"/>
</dbReference>
<evidence type="ECO:0000256" key="1">
    <source>
        <dbReference type="SAM" id="MobiDB-lite"/>
    </source>
</evidence>
<dbReference type="EMBL" id="JAKKPZ010000033">
    <property type="protein sequence ID" value="KAI1708805.1"/>
    <property type="molecule type" value="Genomic_DNA"/>
</dbReference>
<reference evidence="2" key="1">
    <citation type="submission" date="2022-01" db="EMBL/GenBank/DDBJ databases">
        <title>Genome Sequence Resource for Two Populations of Ditylenchus destructor, the Migratory Endoparasitic Phytonematode.</title>
        <authorList>
            <person name="Zhang H."/>
            <person name="Lin R."/>
            <person name="Xie B."/>
        </authorList>
    </citation>
    <scope>NUCLEOTIDE SEQUENCE</scope>
    <source>
        <strain evidence="2">BazhouSP</strain>
    </source>
</reference>
<evidence type="ECO:0000313" key="2">
    <source>
        <dbReference type="EMBL" id="KAI1708805.1"/>
    </source>
</evidence>
<name>A0AAD4MYY4_9BILA</name>
<sequence length="394" mass="44031">MSLSSSNSNSSLPNMTYIEKSDSYGSSVANSERDLVSSSSSHSRPSTYSRHFLKRSQTGPHLVSSSLTGFVVGLPSRVSSTKSVSRVAQVRSVSGDAENLAQLGKHSSPRYSLPAQITRNLIVLPSRGSGEHLSDDGHSSYDTAAEDLEMRRRVSFSRSSSASTENNGECSVISNNTEVMALPQDENYKVLEFLWCGTVDAIQNGEWLCRNHIAYLVNLIGEDGRKVKRRPRKLCQCTDNSRFHDLLKEIPVKIALTADVNAIYEKFSLVNAFITEARAKGVQVLLYNEDEEQDYSQAFAIQYMMYYHKIGLTYAKSHLERSAKLNISTQMDDCLNQWEEHLRFIERKSTTRKSLNMGNSTHLQNAQNGLGTIPEQFAYLNMGSKVAWATKQNK</sequence>
<feature type="compositionally biased region" description="Low complexity" evidence="1">
    <location>
        <begin position="36"/>
        <end position="50"/>
    </location>
</feature>
<gene>
    <name evidence="2" type="ORF">DdX_11558</name>
</gene>